<dbReference type="InterPro" id="IPR000182">
    <property type="entry name" value="GNAT_dom"/>
</dbReference>
<feature type="domain" description="N-acetyltransferase" evidence="1">
    <location>
        <begin position="7"/>
        <end position="183"/>
    </location>
</feature>
<evidence type="ECO:0000313" key="2">
    <source>
        <dbReference type="EMBL" id="KAG2226397.1"/>
    </source>
</evidence>
<organism evidence="2 3">
    <name type="scientific">Circinella minor</name>
    <dbReference type="NCBI Taxonomy" id="1195481"/>
    <lineage>
        <taxon>Eukaryota</taxon>
        <taxon>Fungi</taxon>
        <taxon>Fungi incertae sedis</taxon>
        <taxon>Mucoromycota</taxon>
        <taxon>Mucoromycotina</taxon>
        <taxon>Mucoromycetes</taxon>
        <taxon>Mucorales</taxon>
        <taxon>Lichtheimiaceae</taxon>
        <taxon>Circinella</taxon>
    </lineage>
</organism>
<dbReference type="SUPFAM" id="SSF55729">
    <property type="entry name" value="Acyl-CoA N-acyltransferases (Nat)"/>
    <property type="match status" value="1"/>
</dbReference>
<dbReference type="AlphaFoldDB" id="A0A8H7SBR6"/>
<accession>A0A8H7SBR6</accession>
<proteinExistence type="predicted"/>
<keyword evidence="3" id="KW-1185">Reference proteome</keyword>
<dbReference type="Gene3D" id="3.40.630.30">
    <property type="match status" value="1"/>
</dbReference>
<dbReference type="Pfam" id="PF00583">
    <property type="entry name" value="Acetyltransf_1"/>
    <property type="match status" value="1"/>
</dbReference>
<gene>
    <name evidence="2" type="ORF">INT45_000565</name>
</gene>
<sequence>MTRQDNIIVREVTIDDLKYTQDAVTVVNSAYSTNEGWTSEHEFYEGDRAGPEEIENSIQENGISCRLFFAFDIIEEGKEKLIGTLRIDPPTSGLKGHGEVRLFSILPAYQSKGVGGRLVRFALARMQELGYTDCIMRVFETRTVLINWYKKMGFEENGERLEFHDQERLRVKGTTFITLQKTF</sequence>
<dbReference type="CDD" id="cd04301">
    <property type="entry name" value="NAT_SF"/>
    <property type="match status" value="1"/>
</dbReference>
<evidence type="ECO:0000259" key="1">
    <source>
        <dbReference type="PROSITE" id="PS51186"/>
    </source>
</evidence>
<dbReference type="GO" id="GO:0016747">
    <property type="term" value="F:acyltransferase activity, transferring groups other than amino-acyl groups"/>
    <property type="evidence" value="ECO:0007669"/>
    <property type="project" value="InterPro"/>
</dbReference>
<reference evidence="2 3" key="1">
    <citation type="submission" date="2020-12" db="EMBL/GenBank/DDBJ databases">
        <title>Metabolic potential, ecology and presence of endohyphal bacteria is reflected in genomic diversity of Mucoromycotina.</title>
        <authorList>
            <person name="Muszewska A."/>
            <person name="Okrasinska A."/>
            <person name="Steczkiewicz K."/>
            <person name="Drgas O."/>
            <person name="Orlowska M."/>
            <person name="Perlinska-Lenart U."/>
            <person name="Aleksandrzak-Piekarczyk T."/>
            <person name="Szatraj K."/>
            <person name="Zielenkiewicz U."/>
            <person name="Pilsyk S."/>
            <person name="Malc E."/>
            <person name="Mieczkowski P."/>
            <person name="Kruszewska J.S."/>
            <person name="Biernat P."/>
            <person name="Pawlowska J."/>
        </authorList>
    </citation>
    <scope>NUCLEOTIDE SEQUENCE [LARGE SCALE GENOMIC DNA]</scope>
    <source>
        <strain evidence="2 3">CBS 142.35</strain>
    </source>
</reference>
<evidence type="ECO:0000313" key="3">
    <source>
        <dbReference type="Proteomes" id="UP000646827"/>
    </source>
</evidence>
<dbReference type="OrthoDB" id="5689at2759"/>
<dbReference type="PANTHER" id="PTHR43617">
    <property type="entry name" value="L-AMINO ACID N-ACETYLTRANSFERASE"/>
    <property type="match status" value="1"/>
</dbReference>
<name>A0A8H7SBR6_9FUNG</name>
<dbReference type="PROSITE" id="PS51186">
    <property type="entry name" value="GNAT"/>
    <property type="match status" value="1"/>
</dbReference>
<dbReference type="InterPro" id="IPR016181">
    <property type="entry name" value="Acyl_CoA_acyltransferase"/>
</dbReference>
<dbReference type="Proteomes" id="UP000646827">
    <property type="component" value="Unassembled WGS sequence"/>
</dbReference>
<dbReference type="EMBL" id="JAEPRB010000017">
    <property type="protein sequence ID" value="KAG2226397.1"/>
    <property type="molecule type" value="Genomic_DNA"/>
</dbReference>
<protein>
    <recommendedName>
        <fullName evidence="1">N-acetyltransferase domain-containing protein</fullName>
    </recommendedName>
</protein>
<comment type="caution">
    <text evidence="2">The sequence shown here is derived from an EMBL/GenBank/DDBJ whole genome shotgun (WGS) entry which is preliminary data.</text>
</comment>
<dbReference type="InterPro" id="IPR050276">
    <property type="entry name" value="MshD_Acetyltransferase"/>
</dbReference>